<reference evidence="1 2" key="1">
    <citation type="submission" date="2019-05" db="EMBL/GenBank/DDBJ databases">
        <title>Emergence of the Ug99 lineage of the wheat stem rust pathogen through somatic hybridization.</title>
        <authorList>
            <person name="Li F."/>
            <person name="Upadhyaya N.M."/>
            <person name="Sperschneider J."/>
            <person name="Matny O."/>
            <person name="Nguyen-Phuc H."/>
            <person name="Mago R."/>
            <person name="Raley C."/>
            <person name="Miller M.E."/>
            <person name="Silverstein K.A.T."/>
            <person name="Henningsen E."/>
            <person name="Hirsch C.D."/>
            <person name="Visser B."/>
            <person name="Pretorius Z.A."/>
            <person name="Steffenson B.J."/>
            <person name="Schwessinger B."/>
            <person name="Dodds P.N."/>
            <person name="Figueroa M."/>
        </authorList>
    </citation>
    <scope>NUCLEOTIDE SEQUENCE [LARGE SCALE GENOMIC DNA]</scope>
    <source>
        <strain evidence="1 2">Ug99</strain>
    </source>
</reference>
<dbReference type="Proteomes" id="UP000325313">
    <property type="component" value="Unassembled WGS sequence"/>
</dbReference>
<evidence type="ECO:0000313" key="2">
    <source>
        <dbReference type="Proteomes" id="UP000325313"/>
    </source>
</evidence>
<gene>
    <name evidence="1" type="ORF">PGTUg99_026519</name>
</gene>
<dbReference type="EMBL" id="VDEP01000137">
    <property type="protein sequence ID" value="KAA1129315.1"/>
    <property type="molecule type" value="Genomic_DNA"/>
</dbReference>
<protein>
    <submittedName>
        <fullName evidence="1">Uncharacterized protein</fullName>
    </submittedName>
</protein>
<name>A0A5B0RW14_PUCGR</name>
<accession>A0A5B0RW14</accession>
<evidence type="ECO:0000313" key="1">
    <source>
        <dbReference type="EMBL" id="KAA1129315.1"/>
    </source>
</evidence>
<sequence>MDLEAGYILLSVRYRFGARHESQNFQADTEIHYGDGYKLVRNEMNGGLLLYSPIRAKVRITAEGVLPEAVGLKFVQAKLINRKRNI</sequence>
<comment type="caution">
    <text evidence="1">The sequence shown here is derived from an EMBL/GenBank/DDBJ whole genome shotgun (WGS) entry which is preliminary data.</text>
</comment>
<organism evidence="1 2">
    <name type="scientific">Puccinia graminis f. sp. tritici</name>
    <dbReference type="NCBI Taxonomy" id="56615"/>
    <lineage>
        <taxon>Eukaryota</taxon>
        <taxon>Fungi</taxon>
        <taxon>Dikarya</taxon>
        <taxon>Basidiomycota</taxon>
        <taxon>Pucciniomycotina</taxon>
        <taxon>Pucciniomycetes</taxon>
        <taxon>Pucciniales</taxon>
        <taxon>Pucciniaceae</taxon>
        <taxon>Puccinia</taxon>
    </lineage>
</organism>
<proteinExistence type="predicted"/>
<dbReference type="AlphaFoldDB" id="A0A5B0RW14"/>